<comment type="similarity">
    <text evidence="1">Belongs to the GcvT family.</text>
</comment>
<feature type="domain" description="GCVT N-terminal" evidence="3">
    <location>
        <begin position="254"/>
        <end position="418"/>
    </location>
</feature>
<organism evidence="5 6">
    <name type="scientific">Symbiodinium pilosum</name>
    <name type="common">Dinoflagellate</name>
    <dbReference type="NCBI Taxonomy" id="2952"/>
    <lineage>
        <taxon>Eukaryota</taxon>
        <taxon>Sar</taxon>
        <taxon>Alveolata</taxon>
        <taxon>Dinophyceae</taxon>
        <taxon>Suessiales</taxon>
        <taxon>Symbiodiniaceae</taxon>
        <taxon>Symbiodinium</taxon>
    </lineage>
</organism>
<dbReference type="PANTHER" id="PTHR43757:SF2">
    <property type="entry name" value="AMINOMETHYLTRANSFERASE, MITOCHONDRIAL"/>
    <property type="match status" value="1"/>
</dbReference>
<dbReference type="AlphaFoldDB" id="A0A812K3H0"/>
<dbReference type="Proteomes" id="UP000649617">
    <property type="component" value="Unassembled WGS sequence"/>
</dbReference>
<dbReference type="SUPFAM" id="SSF103025">
    <property type="entry name" value="Folate-binding domain"/>
    <property type="match status" value="1"/>
</dbReference>
<dbReference type="PANTHER" id="PTHR43757">
    <property type="entry name" value="AMINOMETHYLTRANSFERASE"/>
    <property type="match status" value="1"/>
</dbReference>
<comment type="caution">
    <text evidence="5">The sequence shown here is derived from an EMBL/GenBank/DDBJ whole genome shotgun (WGS) entry which is preliminary data.</text>
</comment>
<dbReference type="Pfam" id="PF01571">
    <property type="entry name" value="GCV_T"/>
    <property type="match status" value="2"/>
</dbReference>
<feature type="domain" description="GCVT N-terminal" evidence="3">
    <location>
        <begin position="462"/>
        <end position="541"/>
    </location>
</feature>
<feature type="region of interest" description="Disordered" evidence="2">
    <location>
        <begin position="1"/>
        <end position="48"/>
    </location>
</feature>
<feature type="compositionally biased region" description="Basic and acidic residues" evidence="2">
    <location>
        <begin position="715"/>
        <end position="735"/>
    </location>
</feature>
<dbReference type="InterPro" id="IPR006222">
    <property type="entry name" value="GCVT_N"/>
</dbReference>
<evidence type="ECO:0000259" key="4">
    <source>
        <dbReference type="Pfam" id="PF08669"/>
    </source>
</evidence>
<keyword evidence="6" id="KW-1185">Reference proteome</keyword>
<evidence type="ECO:0000256" key="1">
    <source>
        <dbReference type="ARBA" id="ARBA00008609"/>
    </source>
</evidence>
<dbReference type="InterPro" id="IPR029043">
    <property type="entry name" value="GcvT/YgfZ_C"/>
</dbReference>
<evidence type="ECO:0000313" key="5">
    <source>
        <dbReference type="EMBL" id="CAE7219729.1"/>
    </source>
</evidence>
<feature type="compositionally biased region" description="Polar residues" evidence="2">
    <location>
        <begin position="160"/>
        <end position="169"/>
    </location>
</feature>
<dbReference type="InterPro" id="IPR028896">
    <property type="entry name" value="GcvT/YgfZ/DmdA"/>
</dbReference>
<dbReference type="EMBL" id="CAJNIZ010003196">
    <property type="protein sequence ID" value="CAE7219729.1"/>
    <property type="molecule type" value="Genomic_DNA"/>
</dbReference>
<feature type="compositionally biased region" description="Basic and acidic residues" evidence="2">
    <location>
        <begin position="1"/>
        <end position="13"/>
    </location>
</feature>
<dbReference type="InterPro" id="IPR013977">
    <property type="entry name" value="GcvT_C"/>
</dbReference>
<dbReference type="OrthoDB" id="524799at2759"/>
<reference evidence="5" key="1">
    <citation type="submission" date="2021-02" db="EMBL/GenBank/DDBJ databases">
        <authorList>
            <person name="Dougan E. K."/>
            <person name="Rhodes N."/>
            <person name="Thang M."/>
            <person name="Chan C."/>
        </authorList>
    </citation>
    <scope>NUCLEOTIDE SEQUENCE</scope>
</reference>
<gene>
    <name evidence="5" type="primary">AMT</name>
    <name evidence="5" type="ORF">SPIL2461_LOCUS2835</name>
</gene>
<dbReference type="Gene3D" id="3.30.1360.120">
    <property type="entry name" value="Probable tRNA modification gtpase trme, domain 1"/>
    <property type="match status" value="1"/>
</dbReference>
<evidence type="ECO:0000313" key="6">
    <source>
        <dbReference type="Proteomes" id="UP000649617"/>
    </source>
</evidence>
<feature type="region of interest" description="Disordered" evidence="2">
    <location>
        <begin position="127"/>
        <end position="241"/>
    </location>
</feature>
<protein>
    <submittedName>
        <fullName evidence="5">AMT protein</fullName>
    </submittedName>
</protein>
<proteinExistence type="inferred from homology"/>
<dbReference type="SUPFAM" id="SSF101790">
    <property type="entry name" value="Aminomethyltransferase beta-barrel domain"/>
    <property type="match status" value="1"/>
</dbReference>
<dbReference type="GO" id="GO:0005739">
    <property type="term" value="C:mitochondrion"/>
    <property type="evidence" value="ECO:0007669"/>
    <property type="project" value="TreeGrafter"/>
</dbReference>
<dbReference type="Pfam" id="PF08669">
    <property type="entry name" value="GCV_T_C"/>
    <property type="match status" value="1"/>
</dbReference>
<feature type="compositionally biased region" description="Low complexity" evidence="2">
    <location>
        <begin position="702"/>
        <end position="713"/>
    </location>
</feature>
<sequence length="735" mass="81282">MTQRRRDFEEKAYPRASTLEPNRLPRRGRRGGWMQSPQRGVAKLDGTNSAQRAWWDEREASIDDSFVAKLQEAPKGDLQELFDQHLSEIDALKVSMPRADDFRLPHIKQLVKTPKSNPVHEATVASMPLQAPEETAVPSFVPESLDRRQRRRRGRFMGSPNPSEPSKSVSGPPLRGAWPDELDSEDSEDSDEEATHSKPPSPLSREGRGGRRSARKAREPEVMASKSLEDLEDFSEPPEPMEPVRTCELGETLWSNLGASWVEYNQCIVPSVFPQEDAMATGATLEAYRHTRTSASLFDVSFKVCFRITGADREFVADQFLTCSLTAMRAGDVQYACILDSKGLVLDDAFVYLDDAVNILASGWHAKQLLEYLGQYILYVRRSGADVSFASSGSSILALQGPKSCEALVLALTRCEMELSALGEEVALAPEVLEDMPYMSALALRPPLSAPRQVSGTSGHVARVALLRVGSTGEDGFELVGPSSLLGSVARALLAEPLVRPAGVYCLDILRMEAGLPRVGADISSGLHTPIRAALAWTLDQAKMRSHLMFGWQKLFFQLAKGPKFRRVGLLLDGPGHSGCRLLSNPHRQPIGVVTSTTWSPHLQCRVAQAYIRPEYAKANKHVLLTVPYNLPTWKMRKKAINHWLRAGDLRSGYRRLVAACVVPLPFVPHRYPEPARQRRRAARPRAAGKEAVQFAAVEPASRTSPRTQSTSTGEELRERYGHASSERQSDLSGV</sequence>
<feature type="domain" description="Aminomethyltransferase C-terminal" evidence="4">
    <location>
        <begin position="566"/>
        <end position="624"/>
    </location>
</feature>
<feature type="region of interest" description="Disordered" evidence="2">
    <location>
        <begin position="675"/>
        <end position="735"/>
    </location>
</feature>
<feature type="compositionally biased region" description="Acidic residues" evidence="2">
    <location>
        <begin position="180"/>
        <end position="192"/>
    </location>
</feature>
<name>A0A812K3H0_SYMPI</name>
<dbReference type="InterPro" id="IPR027266">
    <property type="entry name" value="TrmE/GcvT-like"/>
</dbReference>
<evidence type="ECO:0000256" key="2">
    <source>
        <dbReference type="SAM" id="MobiDB-lite"/>
    </source>
</evidence>
<evidence type="ECO:0000259" key="3">
    <source>
        <dbReference type="Pfam" id="PF01571"/>
    </source>
</evidence>
<accession>A0A812K3H0</accession>